<dbReference type="AlphaFoldDB" id="A0AAU9LI39"/>
<keyword evidence="2" id="KW-1185">Reference proteome</keyword>
<evidence type="ECO:0000313" key="1">
    <source>
        <dbReference type="EMBL" id="CAH1412754.1"/>
    </source>
</evidence>
<proteinExistence type="predicted"/>
<reference evidence="1 2" key="1">
    <citation type="submission" date="2022-01" db="EMBL/GenBank/DDBJ databases">
        <authorList>
            <person name="Xiong W."/>
            <person name="Schranz E."/>
        </authorList>
    </citation>
    <scope>NUCLEOTIDE SEQUENCE [LARGE SCALE GENOMIC DNA]</scope>
</reference>
<dbReference type="EMBL" id="CAKMRJ010000001">
    <property type="protein sequence ID" value="CAH1412754.1"/>
    <property type="molecule type" value="Genomic_DNA"/>
</dbReference>
<protein>
    <submittedName>
        <fullName evidence="1">Uncharacterized protein</fullName>
    </submittedName>
</protein>
<organism evidence="1 2">
    <name type="scientific">Lactuca virosa</name>
    <dbReference type="NCBI Taxonomy" id="75947"/>
    <lineage>
        <taxon>Eukaryota</taxon>
        <taxon>Viridiplantae</taxon>
        <taxon>Streptophyta</taxon>
        <taxon>Embryophyta</taxon>
        <taxon>Tracheophyta</taxon>
        <taxon>Spermatophyta</taxon>
        <taxon>Magnoliopsida</taxon>
        <taxon>eudicotyledons</taxon>
        <taxon>Gunneridae</taxon>
        <taxon>Pentapetalae</taxon>
        <taxon>asterids</taxon>
        <taxon>campanulids</taxon>
        <taxon>Asterales</taxon>
        <taxon>Asteraceae</taxon>
        <taxon>Cichorioideae</taxon>
        <taxon>Cichorieae</taxon>
        <taxon>Lactucinae</taxon>
        <taxon>Lactuca</taxon>
    </lineage>
</organism>
<evidence type="ECO:0000313" key="2">
    <source>
        <dbReference type="Proteomes" id="UP001157418"/>
    </source>
</evidence>
<dbReference type="Proteomes" id="UP001157418">
    <property type="component" value="Unassembled WGS sequence"/>
</dbReference>
<comment type="caution">
    <text evidence="1">The sequence shown here is derived from an EMBL/GenBank/DDBJ whole genome shotgun (WGS) entry which is preliminary data.</text>
</comment>
<gene>
    <name evidence="1" type="ORF">LVIROSA_LOCUS748</name>
</gene>
<name>A0AAU9LI39_9ASTR</name>
<accession>A0AAU9LI39</accession>
<sequence>MLSLLAINWKPRGSLMIVGIVSQGHFLKLCIPFQKLFKLQTLSQANRDPTPLHRAARVLINCELMHMKGKEDE</sequence>